<keyword evidence="1" id="KW-0732">Signal</keyword>
<keyword evidence="3" id="KW-1185">Reference proteome</keyword>
<feature type="chain" id="PRO_5034184183" evidence="1">
    <location>
        <begin position="24"/>
        <end position="100"/>
    </location>
</feature>
<protein>
    <submittedName>
        <fullName evidence="2">Liver-expressed antimicrobial peptide 2</fullName>
    </submittedName>
</protein>
<dbReference type="GO" id="GO:0042742">
    <property type="term" value="P:defense response to bacterium"/>
    <property type="evidence" value="ECO:0007669"/>
    <property type="project" value="InterPro"/>
</dbReference>
<dbReference type="PANTHER" id="PTHR21007">
    <property type="entry name" value="LIVER EXPRESSED ANTIMICROBIAL PEPTIDE 2"/>
    <property type="match status" value="1"/>
</dbReference>
<dbReference type="InterPro" id="IPR009955">
    <property type="entry name" value="LEAP-2"/>
</dbReference>
<proteinExistence type="predicted"/>
<evidence type="ECO:0000313" key="3">
    <source>
        <dbReference type="Proteomes" id="UP000694523"/>
    </source>
</evidence>
<feature type="signal peptide" evidence="1">
    <location>
        <begin position="1"/>
        <end position="23"/>
    </location>
</feature>
<organism evidence="2 3">
    <name type="scientific">Neogobius melanostomus</name>
    <name type="common">round goby</name>
    <dbReference type="NCBI Taxonomy" id="47308"/>
    <lineage>
        <taxon>Eukaryota</taxon>
        <taxon>Metazoa</taxon>
        <taxon>Chordata</taxon>
        <taxon>Craniata</taxon>
        <taxon>Vertebrata</taxon>
        <taxon>Euteleostomi</taxon>
        <taxon>Actinopterygii</taxon>
        <taxon>Neopterygii</taxon>
        <taxon>Teleostei</taxon>
        <taxon>Neoteleostei</taxon>
        <taxon>Acanthomorphata</taxon>
        <taxon>Gobiaria</taxon>
        <taxon>Gobiiformes</taxon>
        <taxon>Gobioidei</taxon>
        <taxon>Gobiidae</taxon>
        <taxon>Benthophilinae</taxon>
        <taxon>Neogobiini</taxon>
        <taxon>Neogobius</taxon>
    </lineage>
</organism>
<dbReference type="GO" id="GO:0061844">
    <property type="term" value="P:antimicrobial humoral immune response mediated by antimicrobial peptide"/>
    <property type="evidence" value="ECO:0007669"/>
    <property type="project" value="TreeGrafter"/>
</dbReference>
<dbReference type="Proteomes" id="UP000694523">
    <property type="component" value="Unplaced"/>
</dbReference>
<sequence length="100" mass="10889">MDKLSKAAAVALVLVIVVQQLSAFPVVSVGLSRDLQSSVQSSIQSLQSPRRRARRTPLWRVLNSKPFGAYCQNNYECSTGLCSGGFCAKMHRTAIVFATN</sequence>
<dbReference type="Ensembl" id="ENSNMLT00000026525.1">
    <property type="protein sequence ID" value="ENSNMLP00000023702.1"/>
    <property type="gene ID" value="ENSNMLG00000015254.1"/>
</dbReference>
<accession>A0A8C6WQ48</accession>
<evidence type="ECO:0000313" key="2">
    <source>
        <dbReference type="Ensembl" id="ENSNMLP00000023702.1"/>
    </source>
</evidence>
<dbReference type="Pfam" id="PF07359">
    <property type="entry name" value="LEAP-2"/>
    <property type="match status" value="1"/>
</dbReference>
<name>A0A8C6WQ48_9GOBI</name>
<dbReference type="PANTHER" id="PTHR21007:SF5">
    <property type="entry name" value="LIVER-EXPRESSED ANTIMICROBIAL PEPTIDE 2"/>
    <property type="match status" value="1"/>
</dbReference>
<evidence type="ECO:0000256" key="1">
    <source>
        <dbReference type="SAM" id="SignalP"/>
    </source>
</evidence>
<reference evidence="2" key="2">
    <citation type="submission" date="2025-09" db="UniProtKB">
        <authorList>
            <consortium name="Ensembl"/>
        </authorList>
    </citation>
    <scope>IDENTIFICATION</scope>
</reference>
<reference evidence="2" key="1">
    <citation type="submission" date="2025-08" db="UniProtKB">
        <authorList>
            <consortium name="Ensembl"/>
        </authorList>
    </citation>
    <scope>IDENTIFICATION</scope>
</reference>
<dbReference type="Gene3D" id="4.10.40.50">
    <property type="match status" value="1"/>
</dbReference>
<dbReference type="AlphaFoldDB" id="A0A8C6WQ48"/>